<keyword evidence="3" id="KW-1185">Reference proteome</keyword>
<dbReference type="InterPro" id="IPR029063">
    <property type="entry name" value="SAM-dependent_MTases_sf"/>
</dbReference>
<dbReference type="Gene3D" id="3.40.50.150">
    <property type="entry name" value="Vaccinia Virus protein VP39"/>
    <property type="match status" value="1"/>
</dbReference>
<organism evidence="2 3">
    <name type="scientific">Schaalia radingae</name>
    <dbReference type="NCBI Taxonomy" id="131110"/>
    <lineage>
        <taxon>Bacteria</taxon>
        <taxon>Bacillati</taxon>
        <taxon>Actinomycetota</taxon>
        <taxon>Actinomycetes</taxon>
        <taxon>Actinomycetales</taxon>
        <taxon>Actinomycetaceae</taxon>
        <taxon>Schaalia</taxon>
    </lineage>
</organism>
<accession>A0ABY0V6N5</accession>
<dbReference type="Proteomes" id="UP000198976">
    <property type="component" value="Chromosome I"/>
</dbReference>
<keyword evidence="1" id="KW-0620">Polyamine biosynthesis</keyword>
<proteinExistence type="predicted"/>
<dbReference type="EMBL" id="LT629792">
    <property type="protein sequence ID" value="SDT91114.1"/>
    <property type="molecule type" value="Genomic_DNA"/>
</dbReference>
<protein>
    <submittedName>
        <fullName evidence="2">Spermidine synthase</fullName>
    </submittedName>
</protein>
<dbReference type="CDD" id="cd02440">
    <property type="entry name" value="AdoMet_MTases"/>
    <property type="match status" value="1"/>
</dbReference>
<dbReference type="PANTHER" id="PTHR43317:SF1">
    <property type="entry name" value="THERMOSPERMINE SYNTHASE ACAULIS5"/>
    <property type="match status" value="1"/>
</dbReference>
<reference evidence="2 3" key="1">
    <citation type="submission" date="2016-10" db="EMBL/GenBank/DDBJ databases">
        <authorList>
            <person name="Varghese N."/>
            <person name="Submissions S."/>
        </authorList>
    </citation>
    <scope>NUCLEOTIDE SEQUENCE [LARGE SCALE GENOMIC DNA]</scope>
    <source>
        <strain evidence="2 3">DSM 9169</strain>
    </source>
</reference>
<evidence type="ECO:0000313" key="2">
    <source>
        <dbReference type="EMBL" id="SDT91114.1"/>
    </source>
</evidence>
<dbReference type="PANTHER" id="PTHR43317">
    <property type="entry name" value="THERMOSPERMINE SYNTHASE ACAULIS5"/>
    <property type="match status" value="1"/>
</dbReference>
<evidence type="ECO:0000313" key="3">
    <source>
        <dbReference type="Proteomes" id="UP000198976"/>
    </source>
</evidence>
<dbReference type="SUPFAM" id="SSF53335">
    <property type="entry name" value="S-adenosyl-L-methionine-dependent methyltransferases"/>
    <property type="match status" value="1"/>
</dbReference>
<sequence>MSSRDAHEFAISTGSARVTWDGSHATVFVNGAESSSVDVDHPEVLEFEYMQHMDAALEALAPSPEPVRVLHIGGAGCALAWAWSIKRPQSRHCVVEIDEDLAHTVRDLFDLPRSPQLKIRVGEGRQVLDSTRPERWDVIVRDAFSDQSVPRQLMTLQAARSAWDALVPGGLYVANVPHGGKANGRPDVAAISEAFGEVVAVADPKVARSGRWGNVMVAGRKTVRDQSPHFAPLDVAQLDRLLRKLALPARIMAGKSLNQWIAGARPMEDPQGE</sequence>
<dbReference type="RefSeq" id="WP_070725902.1">
    <property type="nucleotide sequence ID" value="NZ_LT629792.1"/>
</dbReference>
<name>A0ABY0V6N5_9ACTO</name>
<dbReference type="NCBIfam" id="NF037959">
    <property type="entry name" value="MFS_SpdSyn"/>
    <property type="match status" value="1"/>
</dbReference>
<evidence type="ECO:0000256" key="1">
    <source>
        <dbReference type="ARBA" id="ARBA00023115"/>
    </source>
</evidence>
<gene>
    <name evidence="2" type="ORF">SAMN04489714_0812</name>
</gene>